<name>A0A8J4C630_9CHLO</name>
<evidence type="ECO:0000313" key="2">
    <source>
        <dbReference type="EMBL" id="GIM00845.1"/>
    </source>
</evidence>
<dbReference type="Gene3D" id="3.30.420.40">
    <property type="match status" value="1"/>
</dbReference>
<keyword evidence="3" id="KW-1185">Reference proteome</keyword>
<accession>A0A8J4C630</accession>
<dbReference type="AlphaFoldDB" id="A0A8J4C630"/>
<dbReference type="Proteomes" id="UP000747110">
    <property type="component" value="Unassembled WGS sequence"/>
</dbReference>
<protein>
    <submittedName>
        <fullName evidence="1">Uncharacterized protein</fullName>
    </submittedName>
</protein>
<evidence type="ECO:0000313" key="1">
    <source>
        <dbReference type="EMBL" id="GIL76146.1"/>
    </source>
</evidence>
<gene>
    <name evidence="1" type="ORF">Vretifemale_5847</name>
    <name evidence="2" type="ORF">Vretimale_5717</name>
</gene>
<evidence type="ECO:0000313" key="3">
    <source>
        <dbReference type="Proteomes" id="UP000747110"/>
    </source>
</evidence>
<dbReference type="EMBL" id="BNCP01000008">
    <property type="protein sequence ID" value="GIL76146.1"/>
    <property type="molecule type" value="Genomic_DNA"/>
</dbReference>
<dbReference type="Proteomes" id="UP000722791">
    <property type="component" value="Unassembled WGS sequence"/>
</dbReference>
<dbReference type="OrthoDB" id="311172at2759"/>
<dbReference type="EMBL" id="BNCQ01000008">
    <property type="protein sequence ID" value="GIM00845.1"/>
    <property type="molecule type" value="Genomic_DNA"/>
</dbReference>
<proteinExistence type="predicted"/>
<comment type="caution">
    <text evidence="1">The sequence shown here is derived from an EMBL/GenBank/DDBJ whole genome shotgun (WGS) entry which is preliminary data.</text>
</comment>
<reference evidence="1" key="1">
    <citation type="journal article" date="2021" name="Proc. Natl. Acad. Sci. U.S.A.">
        <title>Three genomes in the algal genus Volvox reveal the fate of a haploid sex-determining region after a transition to homothallism.</title>
        <authorList>
            <person name="Yamamoto K."/>
            <person name="Hamaji T."/>
            <person name="Kawai-Toyooka H."/>
            <person name="Matsuzaki R."/>
            <person name="Takahashi F."/>
            <person name="Nishimura Y."/>
            <person name="Kawachi M."/>
            <person name="Noguchi H."/>
            <person name="Minakuchi Y."/>
            <person name="Umen J.G."/>
            <person name="Toyoda A."/>
            <person name="Nozaki H."/>
        </authorList>
    </citation>
    <scope>NUCLEOTIDE SEQUENCE</scope>
    <source>
        <strain evidence="2">NIES-3785</strain>
        <strain evidence="1">NIES-3786</strain>
    </source>
</reference>
<sequence>MVVVGVEAVSGSIACVAIDADRNVLGRHTCQTQQQWDLMTAAQADAAAIELHSALNALFALTASQPTANLWQSIEAVCIGTTAADLGEESESNIRTAVRRLLPSSVQVGYAPKAEIALRVPTSSREPPFGLCTSAGLSLQQCCYRPRVRYRRAAPGLRSRCGHRQQPSLRCRGRQAHCSCVWLGPCVQ</sequence>
<organism evidence="1 3">
    <name type="scientific">Volvox reticuliferus</name>
    <dbReference type="NCBI Taxonomy" id="1737510"/>
    <lineage>
        <taxon>Eukaryota</taxon>
        <taxon>Viridiplantae</taxon>
        <taxon>Chlorophyta</taxon>
        <taxon>core chlorophytes</taxon>
        <taxon>Chlorophyceae</taxon>
        <taxon>CS clade</taxon>
        <taxon>Chlamydomonadales</taxon>
        <taxon>Volvocaceae</taxon>
        <taxon>Volvox</taxon>
    </lineage>
</organism>